<dbReference type="CDD" id="cd00920">
    <property type="entry name" value="Cupredoxin"/>
    <property type="match status" value="1"/>
</dbReference>
<sequence>MKFSVAALAMGMAPVVLAKSVHNVAPVVRRDGHKSTDVSVNSIKATDAQIAELTKLFGLHQGDGRSINFLWVNIGGGAATTVVGSTVTVTQTVVGGAATAPPAVVTGEAPTATDGGAVATSVAGGAAATHTVTVGGPKGLSFEPQQLKAAVGDSVVFTFLSQNHTVTQSAFDTPCDPLAGGMDSGFQANANNTVNPPPQVAMQVMVDTPLWFYCRQGNHCGKGMVFSINPSAAKTHAMFQSLAIQQKGNLAGGAITGNGPAVDPNASASASVSLAVPTATASAGGAANTGVVSGVGQVGADGTCICAVQCSFSGFPNAAVQGRDSFGGYGGAIDMAMVGAAPAKKFRA</sequence>
<reference evidence="2" key="1">
    <citation type="journal article" date="2023" name="Mol. Phylogenet. Evol.">
        <title>Genome-scale phylogeny and comparative genomics of the fungal order Sordariales.</title>
        <authorList>
            <person name="Hensen N."/>
            <person name="Bonometti L."/>
            <person name="Westerberg I."/>
            <person name="Brannstrom I.O."/>
            <person name="Guillou S."/>
            <person name="Cros-Aarteil S."/>
            <person name="Calhoun S."/>
            <person name="Haridas S."/>
            <person name="Kuo A."/>
            <person name="Mondo S."/>
            <person name="Pangilinan J."/>
            <person name="Riley R."/>
            <person name="LaButti K."/>
            <person name="Andreopoulos B."/>
            <person name="Lipzen A."/>
            <person name="Chen C."/>
            <person name="Yan M."/>
            <person name="Daum C."/>
            <person name="Ng V."/>
            <person name="Clum A."/>
            <person name="Steindorff A."/>
            <person name="Ohm R.A."/>
            <person name="Martin F."/>
            <person name="Silar P."/>
            <person name="Natvig D.O."/>
            <person name="Lalanne C."/>
            <person name="Gautier V."/>
            <person name="Ament-Velasquez S.L."/>
            <person name="Kruys A."/>
            <person name="Hutchinson M.I."/>
            <person name="Powell A.J."/>
            <person name="Barry K."/>
            <person name="Miller A.N."/>
            <person name="Grigoriev I.V."/>
            <person name="Debuchy R."/>
            <person name="Gladieux P."/>
            <person name="Hiltunen Thoren M."/>
            <person name="Johannesson H."/>
        </authorList>
    </citation>
    <scope>NUCLEOTIDE SEQUENCE</scope>
    <source>
        <strain evidence="2">PSN324</strain>
    </source>
</reference>
<dbReference type="SUPFAM" id="SSF49503">
    <property type="entry name" value="Cupredoxins"/>
    <property type="match status" value="1"/>
</dbReference>
<evidence type="ECO:0000313" key="2">
    <source>
        <dbReference type="EMBL" id="KAK4457500.1"/>
    </source>
</evidence>
<reference evidence="2" key="2">
    <citation type="submission" date="2023-06" db="EMBL/GenBank/DDBJ databases">
        <authorList>
            <consortium name="Lawrence Berkeley National Laboratory"/>
            <person name="Mondo S.J."/>
            <person name="Hensen N."/>
            <person name="Bonometti L."/>
            <person name="Westerberg I."/>
            <person name="Brannstrom I.O."/>
            <person name="Guillou S."/>
            <person name="Cros-Aarteil S."/>
            <person name="Calhoun S."/>
            <person name="Haridas S."/>
            <person name="Kuo A."/>
            <person name="Pangilinan J."/>
            <person name="Riley R."/>
            <person name="Labutti K."/>
            <person name="Andreopoulos B."/>
            <person name="Lipzen A."/>
            <person name="Chen C."/>
            <person name="Yanf M."/>
            <person name="Daum C."/>
            <person name="Ng V."/>
            <person name="Clum A."/>
            <person name="Steindorff A."/>
            <person name="Ohm R."/>
            <person name="Martin F."/>
            <person name="Silar P."/>
            <person name="Natvig D."/>
            <person name="Lalanne C."/>
            <person name="Gautier V."/>
            <person name="Ament-Velasquez S.L."/>
            <person name="Kruys A."/>
            <person name="Hutchinson M.I."/>
            <person name="Powell A.J."/>
            <person name="Barry K."/>
            <person name="Miller A.N."/>
            <person name="Grigoriev I.V."/>
            <person name="Debuchy R."/>
            <person name="Gladieux P."/>
            <person name="Thoren M.H."/>
            <person name="Johannesson H."/>
        </authorList>
    </citation>
    <scope>NUCLEOTIDE SEQUENCE</scope>
    <source>
        <strain evidence="2">PSN324</strain>
    </source>
</reference>
<dbReference type="InterPro" id="IPR008972">
    <property type="entry name" value="Cupredoxin"/>
</dbReference>
<dbReference type="PANTHER" id="PTHR34883:SF4">
    <property type="entry name" value="CUPREDOXIN"/>
    <property type="match status" value="1"/>
</dbReference>
<dbReference type="Proteomes" id="UP001321749">
    <property type="component" value="Unassembled WGS sequence"/>
</dbReference>
<dbReference type="EMBL" id="MU865111">
    <property type="protein sequence ID" value="KAK4457500.1"/>
    <property type="molecule type" value="Genomic_DNA"/>
</dbReference>
<comment type="caution">
    <text evidence="2">The sequence shown here is derived from an EMBL/GenBank/DDBJ whole genome shotgun (WGS) entry which is preliminary data.</text>
</comment>
<keyword evidence="3" id="KW-1185">Reference proteome</keyword>
<accession>A0AAV9HBQ6</accession>
<keyword evidence="1" id="KW-0732">Signal</keyword>
<evidence type="ECO:0000313" key="3">
    <source>
        <dbReference type="Proteomes" id="UP001321749"/>
    </source>
</evidence>
<feature type="chain" id="PRO_5043485540" evidence="1">
    <location>
        <begin position="19"/>
        <end position="348"/>
    </location>
</feature>
<gene>
    <name evidence="2" type="ORF">QBC42DRAFT_309321</name>
</gene>
<dbReference type="AlphaFoldDB" id="A0AAV9HBQ6"/>
<feature type="signal peptide" evidence="1">
    <location>
        <begin position="1"/>
        <end position="18"/>
    </location>
</feature>
<dbReference type="Gene3D" id="2.60.40.420">
    <property type="entry name" value="Cupredoxins - blue copper proteins"/>
    <property type="match status" value="1"/>
</dbReference>
<protein>
    <submittedName>
        <fullName evidence="2">Plastocyanin, chloroplastic</fullName>
    </submittedName>
</protein>
<evidence type="ECO:0000256" key="1">
    <source>
        <dbReference type="SAM" id="SignalP"/>
    </source>
</evidence>
<organism evidence="2 3">
    <name type="scientific">Cladorrhinum samala</name>
    <dbReference type="NCBI Taxonomy" id="585594"/>
    <lineage>
        <taxon>Eukaryota</taxon>
        <taxon>Fungi</taxon>
        <taxon>Dikarya</taxon>
        <taxon>Ascomycota</taxon>
        <taxon>Pezizomycotina</taxon>
        <taxon>Sordariomycetes</taxon>
        <taxon>Sordariomycetidae</taxon>
        <taxon>Sordariales</taxon>
        <taxon>Podosporaceae</taxon>
        <taxon>Cladorrhinum</taxon>
    </lineage>
</organism>
<dbReference type="InterPro" id="IPR052953">
    <property type="entry name" value="Ser-rich/MCO-related"/>
</dbReference>
<proteinExistence type="predicted"/>
<name>A0AAV9HBQ6_9PEZI</name>
<dbReference type="PANTHER" id="PTHR34883">
    <property type="entry name" value="SERINE-RICH PROTEIN, PUTATIVE-RELATED-RELATED"/>
    <property type="match status" value="1"/>
</dbReference>